<comment type="cofactor">
    <cofactor evidence="1">
        <name>Zn(2+)</name>
        <dbReference type="ChEBI" id="CHEBI:29105"/>
    </cofactor>
</comment>
<dbReference type="PANTHER" id="PTHR42837">
    <property type="entry name" value="REGULATOR OF SIGMA-E PROTEASE RSEP"/>
    <property type="match status" value="1"/>
</dbReference>
<evidence type="ECO:0000313" key="5">
    <source>
        <dbReference type="EMBL" id="TWW12305.1"/>
    </source>
</evidence>
<dbReference type="Pfam" id="PF13180">
    <property type="entry name" value="PDZ_2"/>
    <property type="match status" value="1"/>
</dbReference>
<feature type="compositionally biased region" description="Basic and acidic residues" evidence="2">
    <location>
        <begin position="54"/>
        <end position="70"/>
    </location>
</feature>
<dbReference type="SUPFAM" id="SSF50156">
    <property type="entry name" value="PDZ domain-like"/>
    <property type="match status" value="1"/>
</dbReference>
<dbReference type="GO" id="GO:0006508">
    <property type="term" value="P:proteolysis"/>
    <property type="evidence" value="ECO:0007669"/>
    <property type="project" value="InterPro"/>
</dbReference>
<feature type="chain" id="PRO_5022792619" description="PDZ domain-containing protein" evidence="3">
    <location>
        <begin position="27"/>
        <end position="326"/>
    </location>
</feature>
<dbReference type="PROSITE" id="PS50106">
    <property type="entry name" value="PDZ"/>
    <property type="match status" value="1"/>
</dbReference>
<reference evidence="5 6" key="1">
    <citation type="submission" date="2019-08" db="EMBL/GenBank/DDBJ databases">
        <title>100 year-old enigma solved: identification of Planctomyces bekefii, the type genus and species of the phylum Planctomycetes.</title>
        <authorList>
            <person name="Svetlana D.N."/>
            <person name="Overmann J."/>
        </authorList>
    </citation>
    <scope>NUCLEOTIDE SEQUENCE [LARGE SCALE GENOMIC DNA]</scope>
    <source>
        <strain evidence="5">Phe10_nw2017</strain>
    </source>
</reference>
<evidence type="ECO:0000256" key="3">
    <source>
        <dbReference type="SAM" id="SignalP"/>
    </source>
</evidence>
<organism evidence="5 6">
    <name type="scientific">Planctomyces bekefii</name>
    <dbReference type="NCBI Taxonomy" id="1653850"/>
    <lineage>
        <taxon>Bacteria</taxon>
        <taxon>Pseudomonadati</taxon>
        <taxon>Planctomycetota</taxon>
        <taxon>Planctomycetia</taxon>
        <taxon>Planctomycetales</taxon>
        <taxon>Planctomycetaceae</taxon>
        <taxon>Planctomyces</taxon>
    </lineage>
</organism>
<comment type="caution">
    <text evidence="5">The sequence shown here is derived from an EMBL/GenBank/DDBJ whole genome shotgun (WGS) entry which is preliminary data.</text>
</comment>
<dbReference type="AlphaFoldDB" id="A0A5C6MDH5"/>
<gene>
    <name evidence="5" type="ORF">E3A20_02120</name>
</gene>
<dbReference type="EMBL" id="SRHE01000020">
    <property type="protein sequence ID" value="TWW12305.1"/>
    <property type="molecule type" value="Genomic_DNA"/>
</dbReference>
<evidence type="ECO:0000256" key="1">
    <source>
        <dbReference type="ARBA" id="ARBA00001947"/>
    </source>
</evidence>
<keyword evidence="3" id="KW-0732">Signal</keyword>
<accession>A0A5C6MDH5</accession>
<dbReference type="SMART" id="SM00228">
    <property type="entry name" value="PDZ"/>
    <property type="match status" value="1"/>
</dbReference>
<dbReference type="GO" id="GO:0004222">
    <property type="term" value="F:metalloendopeptidase activity"/>
    <property type="evidence" value="ECO:0007669"/>
    <property type="project" value="InterPro"/>
</dbReference>
<sequence length="326" mass="35342">MSFGEMSVKRIMATALTLAATGAVTAADEPAAGQSAGAAAAVADGQVGSRVEVRIEESQTKSSEDGEKSPPRVTRRSRIVIVGPDGVRREFDGEDKEGRSMILQIPDGEALLKQLESGAGAEAAEEEPERLMIGVRCEAADVRLKKHLKLPEAGLVVLRVEEGTPAAKAGIEVDDIILSVNGQNVATPVELVEKIGQSEGRPVELSMLHNGEQKTLSVTPEKMKPAAFPAWEDESVEVQGLPQMRQGRGLLQMHPGIMLDLKPGSAATPEEIERQMEQMRDLAEAVRGRAKRESEVPASDRDELQQLKREVRELKELVEKLQPKRE</sequence>
<dbReference type="GO" id="GO:0016020">
    <property type="term" value="C:membrane"/>
    <property type="evidence" value="ECO:0007669"/>
    <property type="project" value="InterPro"/>
</dbReference>
<reference evidence="5 6" key="2">
    <citation type="submission" date="2019-08" db="EMBL/GenBank/DDBJ databases">
        <authorList>
            <person name="Henke P."/>
        </authorList>
    </citation>
    <scope>NUCLEOTIDE SEQUENCE [LARGE SCALE GENOMIC DNA]</scope>
    <source>
        <strain evidence="5">Phe10_nw2017</strain>
    </source>
</reference>
<feature type="domain" description="PDZ" evidence="4">
    <location>
        <begin position="109"/>
        <end position="185"/>
    </location>
</feature>
<dbReference type="InterPro" id="IPR004387">
    <property type="entry name" value="Pept_M50_Zn"/>
</dbReference>
<keyword evidence="6" id="KW-1185">Reference proteome</keyword>
<dbReference type="InterPro" id="IPR036034">
    <property type="entry name" value="PDZ_sf"/>
</dbReference>
<name>A0A5C6MDH5_9PLAN</name>
<dbReference type="InterPro" id="IPR001478">
    <property type="entry name" value="PDZ"/>
</dbReference>
<proteinExistence type="predicted"/>
<feature type="signal peptide" evidence="3">
    <location>
        <begin position="1"/>
        <end position="26"/>
    </location>
</feature>
<dbReference type="Gene3D" id="2.30.42.10">
    <property type="match status" value="1"/>
</dbReference>
<dbReference type="PANTHER" id="PTHR42837:SF2">
    <property type="entry name" value="MEMBRANE METALLOPROTEASE ARASP2, CHLOROPLASTIC-RELATED"/>
    <property type="match status" value="1"/>
</dbReference>
<evidence type="ECO:0000259" key="4">
    <source>
        <dbReference type="PROSITE" id="PS50106"/>
    </source>
</evidence>
<dbReference type="CDD" id="cd06779">
    <property type="entry name" value="cpPDZ_Deg_HtrA-like"/>
    <property type="match status" value="1"/>
</dbReference>
<evidence type="ECO:0000313" key="6">
    <source>
        <dbReference type="Proteomes" id="UP000321083"/>
    </source>
</evidence>
<protein>
    <recommendedName>
        <fullName evidence="4">PDZ domain-containing protein</fullName>
    </recommendedName>
</protein>
<feature type="region of interest" description="Disordered" evidence="2">
    <location>
        <begin position="54"/>
        <end position="77"/>
    </location>
</feature>
<evidence type="ECO:0000256" key="2">
    <source>
        <dbReference type="SAM" id="MobiDB-lite"/>
    </source>
</evidence>
<dbReference type="Proteomes" id="UP000321083">
    <property type="component" value="Unassembled WGS sequence"/>
</dbReference>